<dbReference type="Gene3D" id="3.30.428.10">
    <property type="entry name" value="HIT-like"/>
    <property type="match status" value="1"/>
</dbReference>
<evidence type="ECO:0000256" key="1">
    <source>
        <dbReference type="PIRSR" id="PIRSR601310-1"/>
    </source>
</evidence>
<dbReference type="PANTHER" id="PTHR46648:SF1">
    <property type="entry name" value="ADENOSINE 5'-MONOPHOSPHORAMIDASE HNT1"/>
    <property type="match status" value="1"/>
</dbReference>
<organism evidence="5 6">
    <name type="scientific">Marinobacter halophilus</name>
    <dbReference type="NCBI Taxonomy" id="1323740"/>
    <lineage>
        <taxon>Bacteria</taxon>
        <taxon>Pseudomonadati</taxon>
        <taxon>Pseudomonadota</taxon>
        <taxon>Gammaproteobacteria</taxon>
        <taxon>Pseudomonadales</taxon>
        <taxon>Marinobacteraceae</taxon>
        <taxon>Marinobacter</taxon>
    </lineage>
</organism>
<dbReference type="Proteomes" id="UP000238385">
    <property type="component" value="Unassembled WGS sequence"/>
</dbReference>
<dbReference type="OrthoDB" id="9784774at2"/>
<feature type="domain" description="HIT" evidence="4">
    <location>
        <begin position="19"/>
        <end position="129"/>
    </location>
</feature>
<feature type="active site" description="Tele-AMP-histidine intermediate" evidence="1">
    <location>
        <position position="113"/>
    </location>
</feature>
<proteinExistence type="predicted"/>
<dbReference type="InterPro" id="IPR036265">
    <property type="entry name" value="HIT-like_sf"/>
</dbReference>
<name>A0A2T1KHB7_9GAMM</name>
<evidence type="ECO:0000259" key="4">
    <source>
        <dbReference type="PROSITE" id="PS51084"/>
    </source>
</evidence>
<dbReference type="EMBL" id="PXNN01000005">
    <property type="protein sequence ID" value="PSF09519.1"/>
    <property type="molecule type" value="Genomic_DNA"/>
</dbReference>
<dbReference type="InterPro" id="IPR001310">
    <property type="entry name" value="Histidine_triad_HIT"/>
</dbReference>
<dbReference type="CDD" id="cd01277">
    <property type="entry name" value="HINT_subgroup"/>
    <property type="match status" value="1"/>
</dbReference>
<gene>
    <name evidence="5" type="ORF">C7H08_03275</name>
</gene>
<accession>A0A2T1KHB7</accession>
<dbReference type="InterPro" id="IPR011146">
    <property type="entry name" value="HIT-like"/>
</dbReference>
<evidence type="ECO:0000256" key="3">
    <source>
        <dbReference type="PROSITE-ProRule" id="PRU00464"/>
    </source>
</evidence>
<protein>
    <submittedName>
        <fullName evidence="5">HIT family protein</fullName>
    </submittedName>
</protein>
<reference evidence="5 6" key="1">
    <citation type="submission" date="2018-03" db="EMBL/GenBank/DDBJ databases">
        <title>Marinobacter brunus sp. nov., a marine bacterium of Gamma-proteobacteria isolated from the surface seawater of the South China Sea.</title>
        <authorList>
            <person name="Cheng H."/>
            <person name="Wu Y.-H."/>
            <person name="Xamxidin M."/>
            <person name="Xu X.-W."/>
        </authorList>
    </citation>
    <scope>NUCLEOTIDE SEQUENCE [LARGE SCALE GENOMIC DNA]</scope>
    <source>
        <strain evidence="5 6">JCM 30472</strain>
    </source>
</reference>
<dbReference type="Pfam" id="PF01230">
    <property type="entry name" value="HIT"/>
    <property type="match status" value="1"/>
</dbReference>
<evidence type="ECO:0000313" key="5">
    <source>
        <dbReference type="EMBL" id="PSF09519.1"/>
    </source>
</evidence>
<feature type="short sequence motif" description="Histidine triad motif" evidence="2 3">
    <location>
        <begin position="111"/>
        <end position="115"/>
    </location>
</feature>
<dbReference type="SUPFAM" id="SSF54197">
    <property type="entry name" value="HIT-like"/>
    <property type="match status" value="1"/>
</dbReference>
<dbReference type="PROSITE" id="PS51084">
    <property type="entry name" value="HIT_2"/>
    <property type="match status" value="1"/>
</dbReference>
<dbReference type="PRINTS" id="PR00332">
    <property type="entry name" value="HISTRIAD"/>
</dbReference>
<comment type="caution">
    <text evidence="5">The sequence shown here is derived from an EMBL/GenBank/DDBJ whole genome shotgun (WGS) entry which is preliminary data.</text>
</comment>
<dbReference type="GO" id="GO:0003824">
    <property type="term" value="F:catalytic activity"/>
    <property type="evidence" value="ECO:0007669"/>
    <property type="project" value="InterPro"/>
</dbReference>
<dbReference type="PANTHER" id="PTHR46648">
    <property type="entry name" value="HIT FAMILY PROTEIN 1"/>
    <property type="match status" value="1"/>
</dbReference>
<sequence length="153" mass="16723">MHFRKLEKSVNPIYDTNNIFAKIIAGEAPCVKVYEDDLTLAFMDIMPQKDGHVLVVPKEQAVTIYDLSAEAAQACMLTVQKIGKALERAMGVTGSTIFQHNGSSAGQTVGHFHFHVFPGPLLVIKDHGVQFEEVGKLKEIAALIIAQLESPHA</sequence>
<dbReference type="InterPro" id="IPR039384">
    <property type="entry name" value="HINT"/>
</dbReference>
<evidence type="ECO:0000256" key="2">
    <source>
        <dbReference type="PIRSR" id="PIRSR601310-3"/>
    </source>
</evidence>
<dbReference type="AlphaFoldDB" id="A0A2T1KHB7"/>
<dbReference type="GO" id="GO:0009117">
    <property type="term" value="P:nucleotide metabolic process"/>
    <property type="evidence" value="ECO:0007669"/>
    <property type="project" value="TreeGrafter"/>
</dbReference>
<keyword evidence="6" id="KW-1185">Reference proteome</keyword>
<evidence type="ECO:0000313" key="6">
    <source>
        <dbReference type="Proteomes" id="UP000238385"/>
    </source>
</evidence>